<keyword evidence="2" id="KW-1185">Reference proteome</keyword>
<accession>A0A0D2P5I4</accession>
<evidence type="ECO:0000313" key="1">
    <source>
        <dbReference type="EMBL" id="KJA15670.1"/>
    </source>
</evidence>
<gene>
    <name evidence="1" type="ORF">HYPSUDRAFT_148787</name>
</gene>
<evidence type="ECO:0000313" key="2">
    <source>
        <dbReference type="Proteomes" id="UP000054270"/>
    </source>
</evidence>
<proteinExistence type="predicted"/>
<dbReference type="AlphaFoldDB" id="A0A0D2P5I4"/>
<reference evidence="2" key="1">
    <citation type="submission" date="2014-04" db="EMBL/GenBank/DDBJ databases">
        <title>Evolutionary Origins and Diversification of the Mycorrhizal Mutualists.</title>
        <authorList>
            <consortium name="DOE Joint Genome Institute"/>
            <consortium name="Mycorrhizal Genomics Consortium"/>
            <person name="Kohler A."/>
            <person name="Kuo A."/>
            <person name="Nagy L.G."/>
            <person name="Floudas D."/>
            <person name="Copeland A."/>
            <person name="Barry K.W."/>
            <person name="Cichocki N."/>
            <person name="Veneault-Fourrey C."/>
            <person name="LaButti K."/>
            <person name="Lindquist E.A."/>
            <person name="Lipzen A."/>
            <person name="Lundell T."/>
            <person name="Morin E."/>
            <person name="Murat C."/>
            <person name="Riley R."/>
            <person name="Ohm R."/>
            <person name="Sun H."/>
            <person name="Tunlid A."/>
            <person name="Henrissat B."/>
            <person name="Grigoriev I.V."/>
            <person name="Hibbett D.S."/>
            <person name="Martin F."/>
        </authorList>
    </citation>
    <scope>NUCLEOTIDE SEQUENCE [LARGE SCALE GENOMIC DNA]</scope>
    <source>
        <strain evidence="2">FD-334 SS-4</strain>
    </source>
</reference>
<dbReference type="Proteomes" id="UP000054270">
    <property type="component" value="Unassembled WGS sequence"/>
</dbReference>
<dbReference type="STRING" id="945553.A0A0D2P5I4"/>
<sequence>LQLSHLVDLIVVVHRRNKLENMTVNATSRACSESRTVAANLHSLDQCRIHTRNLGGELKKLLDTNERTDCGTSCLFHNY</sequence>
<protein>
    <submittedName>
        <fullName evidence="1">Uncharacterized protein</fullName>
    </submittedName>
</protein>
<organism evidence="1 2">
    <name type="scientific">Hypholoma sublateritium (strain FD-334 SS-4)</name>
    <dbReference type="NCBI Taxonomy" id="945553"/>
    <lineage>
        <taxon>Eukaryota</taxon>
        <taxon>Fungi</taxon>
        <taxon>Dikarya</taxon>
        <taxon>Basidiomycota</taxon>
        <taxon>Agaricomycotina</taxon>
        <taxon>Agaricomycetes</taxon>
        <taxon>Agaricomycetidae</taxon>
        <taxon>Agaricales</taxon>
        <taxon>Agaricineae</taxon>
        <taxon>Strophariaceae</taxon>
        <taxon>Hypholoma</taxon>
    </lineage>
</organism>
<dbReference type="OrthoDB" id="3358904at2759"/>
<dbReference type="EMBL" id="KN817638">
    <property type="protein sequence ID" value="KJA15670.1"/>
    <property type="molecule type" value="Genomic_DNA"/>
</dbReference>
<name>A0A0D2P5I4_HYPSF</name>
<feature type="non-terminal residue" evidence="1">
    <location>
        <position position="1"/>
    </location>
</feature>